<feature type="region of interest" description="Disordered" evidence="1">
    <location>
        <begin position="20"/>
        <end position="66"/>
    </location>
</feature>
<evidence type="ECO:0000313" key="3">
    <source>
        <dbReference type="Proteomes" id="UP000015104"/>
    </source>
</evidence>
<dbReference type="Proteomes" id="UP000015104">
    <property type="component" value="Unassembled WGS sequence"/>
</dbReference>
<keyword evidence="3" id="KW-1185">Reference proteome</keyword>
<evidence type="ECO:0000256" key="1">
    <source>
        <dbReference type="SAM" id="MobiDB-lite"/>
    </source>
</evidence>
<feature type="compositionally biased region" description="Polar residues" evidence="1">
    <location>
        <begin position="37"/>
        <end position="48"/>
    </location>
</feature>
<reference evidence="2" key="2">
    <citation type="submission" date="2015-06" db="UniProtKB">
        <authorList>
            <consortium name="EnsemblMetazoa"/>
        </authorList>
    </citation>
    <scope>IDENTIFICATION</scope>
</reference>
<sequence length="318" mass="35623">MPFRECNSTIYGMIGLLSTSGTSRTTRASPPPTKSRAQQSNSGASRTPQAAGSTSEGLAASSSSTRVEASSSAETISEYDYMFAWTVMPSDWLQKSSLNQLLLHYAVKFFAGLKSGSHFFESSTDYIENIKKLINCDIVPKLPSLQDKPKFVADYQIISPDGKLWQQFQLNELIRTEHLIKDKSYENYSFCISPLCKECSAKPNKKNSAAAKTALRHIYDLMGIKWHCVMCSMVFNTKTTHDSHVKACIYRERAAREHPVASKNYERQDSRKRDGRVTITAIGKTQLTINIWVEISLILALSSAFNINKTVRAICWFG</sequence>
<evidence type="ECO:0000313" key="2">
    <source>
        <dbReference type="EnsemblMetazoa" id="tetur04g07270.1"/>
    </source>
</evidence>
<dbReference type="EMBL" id="CAEY01001374">
    <property type="status" value="NOT_ANNOTATED_CDS"/>
    <property type="molecule type" value="Genomic_DNA"/>
</dbReference>
<organism evidence="2 3">
    <name type="scientific">Tetranychus urticae</name>
    <name type="common">Two-spotted spider mite</name>
    <dbReference type="NCBI Taxonomy" id="32264"/>
    <lineage>
        <taxon>Eukaryota</taxon>
        <taxon>Metazoa</taxon>
        <taxon>Ecdysozoa</taxon>
        <taxon>Arthropoda</taxon>
        <taxon>Chelicerata</taxon>
        <taxon>Arachnida</taxon>
        <taxon>Acari</taxon>
        <taxon>Acariformes</taxon>
        <taxon>Trombidiformes</taxon>
        <taxon>Prostigmata</taxon>
        <taxon>Eleutherengona</taxon>
        <taxon>Raphignathae</taxon>
        <taxon>Tetranychoidea</taxon>
        <taxon>Tetranychidae</taxon>
        <taxon>Tetranychus</taxon>
    </lineage>
</organism>
<reference evidence="3" key="1">
    <citation type="submission" date="2011-08" db="EMBL/GenBank/DDBJ databases">
        <authorList>
            <person name="Rombauts S."/>
        </authorList>
    </citation>
    <scope>NUCLEOTIDE SEQUENCE</scope>
    <source>
        <strain evidence="3">London</strain>
    </source>
</reference>
<feature type="compositionally biased region" description="Low complexity" evidence="1">
    <location>
        <begin position="50"/>
        <end position="66"/>
    </location>
</feature>
<protein>
    <submittedName>
        <fullName evidence="2">Uncharacterized protein</fullName>
    </submittedName>
</protein>
<dbReference type="EnsemblMetazoa" id="tetur04g07270.1">
    <property type="protein sequence ID" value="tetur04g07270.1"/>
    <property type="gene ID" value="tetur04g07270"/>
</dbReference>
<proteinExistence type="predicted"/>
<dbReference type="AlphaFoldDB" id="T1K337"/>
<dbReference type="HOGENOM" id="CLU_875290_0_0_1"/>
<accession>T1K337</accession>
<name>T1K337_TETUR</name>